<comment type="similarity">
    <text evidence="1">Belongs to the E.coli NlpD/Haemophilus LppB family.</text>
</comment>
<dbReference type="EMBL" id="FOAA01000014">
    <property type="protein sequence ID" value="SEL36126.1"/>
    <property type="molecule type" value="Genomic_DNA"/>
</dbReference>
<reference evidence="5" key="1">
    <citation type="submission" date="2016-10" db="EMBL/GenBank/DDBJ databases">
        <authorList>
            <person name="Varghese N."/>
            <person name="Submissions S."/>
        </authorList>
    </citation>
    <scope>NUCLEOTIDE SEQUENCE [LARGE SCALE GENOMIC DNA]</scope>
    <source>
        <strain evidence="5">DSM 241</strain>
    </source>
</reference>
<dbReference type="CDD" id="cd12797">
    <property type="entry name" value="M23_peptidase"/>
    <property type="match status" value="1"/>
</dbReference>
<evidence type="ECO:0000259" key="3">
    <source>
        <dbReference type="PROSITE" id="PS51782"/>
    </source>
</evidence>
<evidence type="ECO:0000313" key="4">
    <source>
        <dbReference type="EMBL" id="SEL36126.1"/>
    </source>
</evidence>
<dbReference type="SUPFAM" id="SSF51261">
    <property type="entry name" value="Duplicated hybrid motif"/>
    <property type="match status" value="1"/>
</dbReference>
<dbReference type="InterPro" id="IPR050570">
    <property type="entry name" value="Cell_wall_metabolism_enzyme"/>
</dbReference>
<dbReference type="InterPro" id="IPR018392">
    <property type="entry name" value="LysM"/>
</dbReference>
<dbReference type="GO" id="GO:0009279">
    <property type="term" value="C:cell outer membrane"/>
    <property type="evidence" value="ECO:0007669"/>
    <property type="project" value="TreeGrafter"/>
</dbReference>
<dbReference type="STRING" id="1396821.SAMN05444515_11454"/>
<name>A0A1H7PKK0_9GAMM</name>
<dbReference type="Pfam" id="PF01551">
    <property type="entry name" value="Peptidase_M23"/>
    <property type="match status" value="1"/>
</dbReference>
<evidence type="ECO:0000313" key="5">
    <source>
        <dbReference type="Proteomes" id="UP000199256"/>
    </source>
</evidence>
<dbReference type="OrthoDB" id="9793746at2"/>
<dbReference type="CDD" id="cd00118">
    <property type="entry name" value="LysM"/>
    <property type="match status" value="1"/>
</dbReference>
<protein>
    <submittedName>
        <fullName evidence="4">Lipoprotein NlpD</fullName>
    </submittedName>
</protein>
<dbReference type="InterPro" id="IPR011055">
    <property type="entry name" value="Dup_hybrid_motif"/>
</dbReference>
<dbReference type="InterPro" id="IPR036779">
    <property type="entry name" value="LysM_dom_sf"/>
</dbReference>
<feature type="domain" description="LysM" evidence="3">
    <location>
        <begin position="31"/>
        <end position="75"/>
    </location>
</feature>
<dbReference type="Proteomes" id="UP000199256">
    <property type="component" value="Unassembled WGS sequence"/>
</dbReference>
<evidence type="ECO:0000256" key="2">
    <source>
        <dbReference type="SAM" id="MobiDB-lite"/>
    </source>
</evidence>
<dbReference type="Gene3D" id="2.70.70.10">
    <property type="entry name" value="Glucose Permease (Domain IIA)"/>
    <property type="match status" value="1"/>
</dbReference>
<feature type="region of interest" description="Disordered" evidence="2">
    <location>
        <begin position="70"/>
        <end position="159"/>
    </location>
</feature>
<feature type="compositionally biased region" description="Low complexity" evidence="2">
    <location>
        <begin position="83"/>
        <end position="93"/>
    </location>
</feature>
<accession>A0A1H7PKK0</accession>
<dbReference type="SMART" id="SM00257">
    <property type="entry name" value="LysM"/>
    <property type="match status" value="1"/>
</dbReference>
<dbReference type="PROSITE" id="PS51782">
    <property type="entry name" value="LYSM"/>
    <property type="match status" value="1"/>
</dbReference>
<dbReference type="Gene3D" id="3.10.350.10">
    <property type="entry name" value="LysM domain"/>
    <property type="match status" value="1"/>
</dbReference>
<dbReference type="Pfam" id="PF01476">
    <property type="entry name" value="LysM"/>
    <property type="match status" value="1"/>
</dbReference>
<evidence type="ECO:0000256" key="1">
    <source>
        <dbReference type="ARBA" id="ARBA00038420"/>
    </source>
</evidence>
<dbReference type="AlphaFoldDB" id="A0A1H7PKK0"/>
<gene>
    <name evidence="4" type="ORF">SAMN05444515_11454</name>
</gene>
<dbReference type="PANTHER" id="PTHR21666">
    <property type="entry name" value="PEPTIDASE-RELATED"/>
    <property type="match status" value="1"/>
</dbReference>
<organism evidence="4 5">
    <name type="scientific">Ectothiorhodospira marina</name>
    <dbReference type="NCBI Taxonomy" id="1396821"/>
    <lineage>
        <taxon>Bacteria</taxon>
        <taxon>Pseudomonadati</taxon>
        <taxon>Pseudomonadota</taxon>
        <taxon>Gammaproteobacteria</taxon>
        <taxon>Chromatiales</taxon>
        <taxon>Ectothiorhodospiraceae</taxon>
        <taxon>Ectothiorhodospira</taxon>
    </lineage>
</organism>
<dbReference type="RefSeq" id="WP_090254673.1">
    <property type="nucleotide sequence ID" value="NZ_FOAA01000014.1"/>
</dbReference>
<feature type="compositionally biased region" description="Low complexity" evidence="2">
    <location>
        <begin position="141"/>
        <end position="151"/>
    </location>
</feature>
<dbReference type="GO" id="GO:0004222">
    <property type="term" value="F:metalloendopeptidase activity"/>
    <property type="evidence" value="ECO:0007669"/>
    <property type="project" value="TreeGrafter"/>
</dbReference>
<dbReference type="GO" id="GO:0032153">
    <property type="term" value="C:cell division site"/>
    <property type="evidence" value="ECO:0007669"/>
    <property type="project" value="TreeGrafter"/>
</dbReference>
<keyword evidence="4" id="KW-0449">Lipoprotein</keyword>
<proteinExistence type="inferred from homology"/>
<dbReference type="InterPro" id="IPR016047">
    <property type="entry name" value="M23ase_b-sheet_dom"/>
</dbReference>
<sequence length="275" mass="29829">MAAVAAWVFILLMLAACGTLQRSGELGFRSGVHTVRHHETLYAIAWRYGLEWQDLARWNDIDEPYTIYPGQRLRMNPPSGDRQPAVAQAPPAQRGGTPRETRNEPPPRLQPRPVEQRADTGPPASSGDRPQARPSPPSTSAPPTQRSAASSGPIDWRWPTDGEVIRAFPASGTGKRGIGIAGQAGQSVRAAAKGRVVYSGSGLVGYGKLIIVKHDDTYLSAYAHNEKILVNEGSEVSQGQEIALLGDTGTDRPMLHFEIRKDGRPVDPSSYLPDR</sequence>
<keyword evidence="5" id="KW-1185">Reference proteome</keyword>
<dbReference type="PANTHER" id="PTHR21666:SF263">
    <property type="entry name" value="MUREIN HYDROLASE ACTIVATOR NLPD"/>
    <property type="match status" value="1"/>
</dbReference>